<sequence length="295" mass="32030">MAAFTAKQSDLYDRQIRLWGAESQNLLQSSKVLFLKPVGCLTECLKNTVLSGIQVTIAPMSASDGLYGSNVVAEVKELNPYGNVDSVDTTSIKDAVLEGHTLVVAYCADLEELRELSARCEAAKISLIGACQFGFKACCFLQLHSPTGPHTFKKEIGKDKLSDPVSVEYPPLSAILDTKDWTSLKDRWGPVRHELVAWNLVTGFDVKGSDLASFKEHATSKLASLDLASSFTGPELEELHKSQNAPTIFPVSAVFGGLMGQEVIKSLSRKGECANNILYFDGEKAGSVRYPPIPK</sequence>
<proteinExistence type="predicted"/>
<dbReference type="OrthoDB" id="10252231at2759"/>
<dbReference type="AlphaFoldDB" id="A0A9W6ZZF8"/>
<evidence type="ECO:0000313" key="2">
    <source>
        <dbReference type="Proteomes" id="UP001165085"/>
    </source>
</evidence>
<dbReference type="InterPro" id="IPR045886">
    <property type="entry name" value="ThiF/MoeB/HesA"/>
</dbReference>
<dbReference type="PANTHER" id="PTHR10953:SF162">
    <property type="entry name" value="SUMO-ACTIVATING ENZYME SUBUNIT 1"/>
    <property type="match status" value="1"/>
</dbReference>
<dbReference type="GO" id="GO:0005737">
    <property type="term" value="C:cytoplasm"/>
    <property type="evidence" value="ECO:0007669"/>
    <property type="project" value="TreeGrafter"/>
</dbReference>
<accession>A0A9W6ZZF8</accession>
<dbReference type="GO" id="GO:0031510">
    <property type="term" value="C:SUMO activating enzyme complex"/>
    <property type="evidence" value="ECO:0007669"/>
    <property type="project" value="TreeGrafter"/>
</dbReference>
<gene>
    <name evidence="1" type="ORF">TrST_g7674</name>
</gene>
<name>A0A9W6ZZF8_9STRA</name>
<keyword evidence="2" id="KW-1185">Reference proteome</keyword>
<organism evidence="1 2">
    <name type="scientific">Triparma strigata</name>
    <dbReference type="NCBI Taxonomy" id="1606541"/>
    <lineage>
        <taxon>Eukaryota</taxon>
        <taxon>Sar</taxon>
        <taxon>Stramenopiles</taxon>
        <taxon>Ochrophyta</taxon>
        <taxon>Bolidophyceae</taxon>
        <taxon>Parmales</taxon>
        <taxon>Triparmaceae</taxon>
        <taxon>Triparma</taxon>
    </lineage>
</organism>
<protein>
    <recommendedName>
        <fullName evidence="3">THIF-type NAD/FAD binding fold domain-containing protein</fullName>
    </recommendedName>
</protein>
<dbReference type="Proteomes" id="UP001165085">
    <property type="component" value="Unassembled WGS sequence"/>
</dbReference>
<dbReference type="PANTHER" id="PTHR10953">
    <property type="entry name" value="UBIQUITIN-ACTIVATING ENZYME E1"/>
    <property type="match status" value="1"/>
</dbReference>
<dbReference type="GO" id="GO:0016925">
    <property type="term" value="P:protein sumoylation"/>
    <property type="evidence" value="ECO:0007669"/>
    <property type="project" value="TreeGrafter"/>
</dbReference>
<reference evidence="2" key="1">
    <citation type="journal article" date="2023" name="Commun. Biol.">
        <title>Genome analysis of Parmales, the sister group of diatoms, reveals the evolutionary specialization of diatoms from phago-mixotrophs to photoautotrophs.</title>
        <authorList>
            <person name="Ban H."/>
            <person name="Sato S."/>
            <person name="Yoshikawa S."/>
            <person name="Yamada K."/>
            <person name="Nakamura Y."/>
            <person name="Ichinomiya M."/>
            <person name="Sato N."/>
            <person name="Blanc-Mathieu R."/>
            <person name="Endo H."/>
            <person name="Kuwata A."/>
            <person name="Ogata H."/>
        </authorList>
    </citation>
    <scope>NUCLEOTIDE SEQUENCE [LARGE SCALE GENOMIC DNA]</scope>
    <source>
        <strain evidence="2">NIES 3701</strain>
    </source>
</reference>
<dbReference type="SUPFAM" id="SSF69572">
    <property type="entry name" value="Activating enzymes of the ubiquitin-like proteins"/>
    <property type="match status" value="1"/>
</dbReference>
<evidence type="ECO:0008006" key="3">
    <source>
        <dbReference type="Google" id="ProtNLM"/>
    </source>
</evidence>
<comment type="caution">
    <text evidence="1">The sequence shown here is derived from an EMBL/GenBank/DDBJ whole genome shotgun (WGS) entry which is preliminary data.</text>
</comment>
<evidence type="ECO:0000313" key="1">
    <source>
        <dbReference type="EMBL" id="GMH59955.1"/>
    </source>
</evidence>
<dbReference type="Gene3D" id="3.40.50.720">
    <property type="entry name" value="NAD(P)-binding Rossmann-like Domain"/>
    <property type="match status" value="2"/>
</dbReference>
<dbReference type="EMBL" id="BRXY01000062">
    <property type="protein sequence ID" value="GMH59955.1"/>
    <property type="molecule type" value="Genomic_DNA"/>
</dbReference>
<dbReference type="GO" id="GO:0019948">
    <property type="term" value="F:SUMO activating enzyme activity"/>
    <property type="evidence" value="ECO:0007669"/>
    <property type="project" value="TreeGrafter"/>
</dbReference>
<dbReference type="InterPro" id="IPR035985">
    <property type="entry name" value="Ubiquitin-activating_enz"/>
</dbReference>